<dbReference type="PATRIC" id="fig|1324957.4.peg.2728"/>
<keyword evidence="3" id="KW-1185">Reference proteome</keyword>
<proteinExistence type="predicted"/>
<accession>V4HBQ8</accession>
<evidence type="ECO:0000313" key="2">
    <source>
        <dbReference type="EMBL" id="ESP87483.1"/>
    </source>
</evidence>
<comment type="caution">
    <text evidence="2">The sequence shown here is derived from an EMBL/GenBank/DDBJ whole genome shotgun (WGS) entry which is preliminary data.</text>
</comment>
<reference evidence="2 3" key="1">
    <citation type="journal article" date="2013" name="Genome Announc.">
        <title>Draft Genome Sequence of 'Candidatus Halobonum tyrrellensis' Strain G22, Isolated from the Hypersaline Waters of Lake Tyrrell, Australia.</title>
        <authorList>
            <person name="Ugalde J.A."/>
            <person name="Narasingarao P."/>
            <person name="Kuo S."/>
            <person name="Podell S."/>
            <person name="Allen E.E."/>
        </authorList>
    </citation>
    <scope>NUCLEOTIDE SEQUENCE [LARGE SCALE GENOMIC DNA]</scope>
    <source>
        <strain evidence="2 3">G22</strain>
    </source>
</reference>
<gene>
    <name evidence="2" type="ORF">K933_13461</name>
</gene>
<sequence length="22" mass="2299">MAPNLADGEAVMRVQDGGLKPE</sequence>
<name>V4HBQ8_9EURY</name>
<dbReference type="EMBL" id="ASGZ01000057">
    <property type="protein sequence ID" value="ESP87483.1"/>
    <property type="molecule type" value="Genomic_DNA"/>
</dbReference>
<dbReference type="AlphaFoldDB" id="V4HBQ8"/>
<dbReference type="Proteomes" id="UP000017840">
    <property type="component" value="Unassembled WGS sequence"/>
</dbReference>
<organism evidence="2 3">
    <name type="scientific">Candidatus Halobonum tyrrellensis G22</name>
    <dbReference type="NCBI Taxonomy" id="1324957"/>
    <lineage>
        <taxon>Archaea</taxon>
        <taxon>Methanobacteriati</taxon>
        <taxon>Methanobacteriota</taxon>
        <taxon>Stenosarchaea group</taxon>
        <taxon>Halobacteria</taxon>
        <taxon>Halobacteriales</taxon>
        <taxon>Haloferacaceae</taxon>
        <taxon>Candidatus Halobonum</taxon>
    </lineage>
</organism>
<evidence type="ECO:0000313" key="3">
    <source>
        <dbReference type="Proteomes" id="UP000017840"/>
    </source>
</evidence>
<feature type="region of interest" description="Disordered" evidence="1">
    <location>
        <begin position="1"/>
        <end position="22"/>
    </location>
</feature>
<evidence type="ECO:0000256" key="1">
    <source>
        <dbReference type="SAM" id="MobiDB-lite"/>
    </source>
</evidence>
<protein>
    <submittedName>
        <fullName evidence="2">Uncharacterized protein</fullName>
    </submittedName>
</protein>